<dbReference type="PRINTS" id="PR00706">
    <property type="entry name" value="PYROGLUPTASE"/>
</dbReference>
<dbReference type="InterPro" id="IPR016125">
    <property type="entry name" value="Peptidase_C15-like"/>
</dbReference>
<dbReference type="SUPFAM" id="SSF53182">
    <property type="entry name" value="Pyrrolidone carboxyl peptidase (pyroglutamate aminopeptidase)"/>
    <property type="match status" value="1"/>
</dbReference>
<comment type="similarity">
    <text evidence="1">Belongs to the peptidase C15 family.</text>
</comment>
<organism evidence="6">
    <name type="scientific">Sipha flava</name>
    <name type="common">yellow sugarcane aphid</name>
    <dbReference type="NCBI Taxonomy" id="143950"/>
    <lineage>
        <taxon>Eukaryota</taxon>
        <taxon>Metazoa</taxon>
        <taxon>Ecdysozoa</taxon>
        <taxon>Arthropoda</taxon>
        <taxon>Hexapoda</taxon>
        <taxon>Insecta</taxon>
        <taxon>Pterygota</taxon>
        <taxon>Neoptera</taxon>
        <taxon>Paraneoptera</taxon>
        <taxon>Hemiptera</taxon>
        <taxon>Sternorrhyncha</taxon>
        <taxon>Aphidomorpha</taxon>
        <taxon>Aphidoidea</taxon>
        <taxon>Aphididae</taxon>
        <taxon>Sipha</taxon>
    </lineage>
</organism>
<dbReference type="PANTHER" id="PTHR23402">
    <property type="entry name" value="PROTEASE FAMILY C15 PYROGLUTAMYL-PEPTIDASE I-RELATED"/>
    <property type="match status" value="1"/>
</dbReference>
<dbReference type="RefSeq" id="XP_025408280.1">
    <property type="nucleotide sequence ID" value="XM_025552495.1"/>
</dbReference>
<dbReference type="Proteomes" id="UP000694846">
    <property type="component" value="Unplaced"/>
</dbReference>
<dbReference type="EMBL" id="GGMS01013694">
    <property type="protein sequence ID" value="MBY82897.1"/>
    <property type="molecule type" value="Transcribed_RNA"/>
</dbReference>
<dbReference type="InterPro" id="IPR036440">
    <property type="entry name" value="Peptidase_C15-like_sf"/>
</dbReference>
<accession>A0A2S2QYQ8</accession>
<dbReference type="GO" id="GO:0016920">
    <property type="term" value="F:pyroglutamyl-peptidase activity"/>
    <property type="evidence" value="ECO:0007669"/>
    <property type="project" value="InterPro"/>
</dbReference>
<sequence length="187" mass="21063">MAPNIVVVTGFGLFRDYQVNASWEVARMLPATGIADELNINLVTINVPVSYKDVDRIVPDLWDQYKPVLMIHLGVSHLAKILTVELLANSHGYCNMDIHGNCPNNESVVNNVIETGLKIECTDELDICTSHDAGRYLCEYIYFKSLSINKNQTIFIHVPNLDQDNTAEKLAEKLKCIIKKLLEQISF</sequence>
<protein>
    <submittedName>
        <fullName evidence="6 8">Pyroglutamyl-peptidase 1</fullName>
    </submittedName>
</protein>
<evidence type="ECO:0000313" key="8">
    <source>
        <dbReference type="RefSeq" id="XP_025408280.1"/>
    </source>
</evidence>
<keyword evidence="7" id="KW-1185">Reference proteome</keyword>
<evidence type="ECO:0000256" key="2">
    <source>
        <dbReference type="ARBA" id="ARBA00022490"/>
    </source>
</evidence>
<reference evidence="6" key="1">
    <citation type="submission" date="2018-04" db="EMBL/GenBank/DDBJ databases">
        <title>Transcriptome assembly of Sipha flava.</title>
        <authorList>
            <person name="Scully E.D."/>
            <person name="Geib S.M."/>
            <person name="Palmer N.A."/>
            <person name="Koch K."/>
            <person name="Bradshaw J."/>
            <person name="Heng-Moss T."/>
            <person name="Sarath G."/>
        </authorList>
    </citation>
    <scope>NUCLEOTIDE SEQUENCE</scope>
</reference>
<keyword evidence="5" id="KW-0788">Thiol protease</keyword>
<evidence type="ECO:0000313" key="7">
    <source>
        <dbReference type="Proteomes" id="UP000694846"/>
    </source>
</evidence>
<dbReference type="Gene3D" id="3.40.630.20">
    <property type="entry name" value="Peptidase C15, pyroglutamyl peptidase I-like"/>
    <property type="match status" value="1"/>
</dbReference>
<dbReference type="OrthoDB" id="407146at2759"/>
<dbReference type="InterPro" id="IPR000816">
    <property type="entry name" value="Peptidase_C15"/>
</dbReference>
<dbReference type="Pfam" id="PF01470">
    <property type="entry name" value="Peptidase_C15"/>
    <property type="match status" value="1"/>
</dbReference>
<evidence type="ECO:0000313" key="6">
    <source>
        <dbReference type="EMBL" id="MBY82897.1"/>
    </source>
</evidence>
<evidence type="ECO:0000256" key="1">
    <source>
        <dbReference type="ARBA" id="ARBA00006641"/>
    </source>
</evidence>
<dbReference type="AlphaFoldDB" id="A0A2S2QYQ8"/>
<keyword evidence="2" id="KW-0963">Cytoplasm</keyword>
<dbReference type="GO" id="GO:0006508">
    <property type="term" value="P:proteolysis"/>
    <property type="evidence" value="ECO:0007669"/>
    <property type="project" value="UniProtKB-KW"/>
</dbReference>
<proteinExistence type="inferred from homology"/>
<evidence type="ECO:0000256" key="5">
    <source>
        <dbReference type="ARBA" id="ARBA00022807"/>
    </source>
</evidence>
<keyword evidence="4" id="KW-0378">Hydrolase</keyword>
<evidence type="ECO:0000256" key="4">
    <source>
        <dbReference type="ARBA" id="ARBA00022801"/>
    </source>
</evidence>
<dbReference type="GO" id="GO:0005829">
    <property type="term" value="C:cytosol"/>
    <property type="evidence" value="ECO:0007669"/>
    <property type="project" value="InterPro"/>
</dbReference>
<reference evidence="8" key="2">
    <citation type="submission" date="2025-04" db="UniProtKB">
        <authorList>
            <consortium name="RefSeq"/>
        </authorList>
    </citation>
    <scope>IDENTIFICATION</scope>
    <source>
        <tissue evidence="8">Whole body</tissue>
    </source>
</reference>
<gene>
    <name evidence="6" type="primary">Pgpep1</name>
    <name evidence="8" type="synonym">LOC112682041</name>
    <name evidence="6" type="ORF">g.90331</name>
</gene>
<dbReference type="PANTHER" id="PTHR23402:SF1">
    <property type="entry name" value="PYROGLUTAMYL-PEPTIDASE I"/>
    <property type="match status" value="1"/>
</dbReference>
<name>A0A2S2QYQ8_9HEMI</name>
<keyword evidence="3" id="KW-0645">Protease</keyword>
<evidence type="ECO:0000256" key="3">
    <source>
        <dbReference type="ARBA" id="ARBA00022670"/>
    </source>
</evidence>